<reference evidence="1" key="1">
    <citation type="journal article" date="2020" name="Stud. Mycol.">
        <title>101 Dothideomycetes genomes: a test case for predicting lifestyles and emergence of pathogens.</title>
        <authorList>
            <person name="Haridas S."/>
            <person name="Albert R."/>
            <person name="Binder M."/>
            <person name="Bloem J."/>
            <person name="Labutti K."/>
            <person name="Salamov A."/>
            <person name="Andreopoulos B."/>
            <person name="Baker S."/>
            <person name="Barry K."/>
            <person name="Bills G."/>
            <person name="Bluhm B."/>
            <person name="Cannon C."/>
            <person name="Castanera R."/>
            <person name="Culley D."/>
            <person name="Daum C."/>
            <person name="Ezra D."/>
            <person name="Gonzalez J."/>
            <person name="Henrissat B."/>
            <person name="Kuo A."/>
            <person name="Liang C."/>
            <person name="Lipzen A."/>
            <person name="Lutzoni F."/>
            <person name="Magnuson J."/>
            <person name="Mondo S."/>
            <person name="Nolan M."/>
            <person name="Ohm R."/>
            <person name="Pangilinan J."/>
            <person name="Park H.-J."/>
            <person name="Ramirez L."/>
            <person name="Alfaro M."/>
            <person name="Sun H."/>
            <person name="Tritt A."/>
            <person name="Yoshinaga Y."/>
            <person name="Zwiers L.-H."/>
            <person name="Turgeon B."/>
            <person name="Goodwin S."/>
            <person name="Spatafora J."/>
            <person name="Crous P."/>
            <person name="Grigoriev I."/>
        </authorList>
    </citation>
    <scope>NUCLEOTIDE SEQUENCE</scope>
    <source>
        <strain evidence="1">CBS 279.74</strain>
    </source>
</reference>
<proteinExistence type="predicted"/>
<sequence length="123" mass="13691">MSCTSSKANYTTPGLFPLLNTLANKHICVPPPEMDNIFCSDSLFHADIGTTHYDFLGGPTSSLYASARKLVNLPDHVKVWTGHDCLSSTNGYKKPVPWMTVRDHKTHDKYVAPILEQRGCRGR</sequence>
<dbReference type="InterPro" id="IPR036866">
    <property type="entry name" value="RibonucZ/Hydroxyglut_hydro"/>
</dbReference>
<evidence type="ECO:0008006" key="3">
    <source>
        <dbReference type="Google" id="ProtNLM"/>
    </source>
</evidence>
<protein>
    <recommendedName>
        <fullName evidence="3">Metallo-beta-lactamase domain-containing protein</fullName>
    </recommendedName>
</protein>
<accession>A0A6G1KEZ6</accession>
<dbReference type="EMBL" id="MU005767">
    <property type="protein sequence ID" value="KAF2711398.1"/>
    <property type="molecule type" value="Genomic_DNA"/>
</dbReference>
<organism evidence="1 2">
    <name type="scientific">Pleomassaria siparia CBS 279.74</name>
    <dbReference type="NCBI Taxonomy" id="1314801"/>
    <lineage>
        <taxon>Eukaryota</taxon>
        <taxon>Fungi</taxon>
        <taxon>Dikarya</taxon>
        <taxon>Ascomycota</taxon>
        <taxon>Pezizomycotina</taxon>
        <taxon>Dothideomycetes</taxon>
        <taxon>Pleosporomycetidae</taxon>
        <taxon>Pleosporales</taxon>
        <taxon>Pleomassariaceae</taxon>
        <taxon>Pleomassaria</taxon>
    </lineage>
</organism>
<evidence type="ECO:0000313" key="1">
    <source>
        <dbReference type="EMBL" id="KAF2711398.1"/>
    </source>
</evidence>
<dbReference type="Proteomes" id="UP000799428">
    <property type="component" value="Unassembled WGS sequence"/>
</dbReference>
<dbReference type="Gene3D" id="3.60.15.10">
    <property type="entry name" value="Ribonuclease Z/Hydroxyacylglutathione hydrolase-like"/>
    <property type="match status" value="1"/>
</dbReference>
<dbReference type="AlphaFoldDB" id="A0A6G1KEZ6"/>
<evidence type="ECO:0000313" key="2">
    <source>
        <dbReference type="Proteomes" id="UP000799428"/>
    </source>
</evidence>
<name>A0A6G1KEZ6_9PLEO</name>
<gene>
    <name evidence="1" type="ORF">K504DRAFT_531992</name>
</gene>
<dbReference type="SUPFAM" id="SSF56281">
    <property type="entry name" value="Metallo-hydrolase/oxidoreductase"/>
    <property type="match status" value="1"/>
</dbReference>
<keyword evidence="2" id="KW-1185">Reference proteome</keyword>
<dbReference type="OrthoDB" id="449487at2759"/>